<dbReference type="Proteomes" id="UP000233293">
    <property type="component" value="Unassembled WGS sequence"/>
</dbReference>
<proteinExistence type="predicted"/>
<evidence type="ECO:0000256" key="1">
    <source>
        <dbReference type="ARBA" id="ARBA00022649"/>
    </source>
</evidence>
<dbReference type="GO" id="GO:0016787">
    <property type="term" value="F:hydrolase activity"/>
    <property type="evidence" value="ECO:0007669"/>
    <property type="project" value="UniProtKB-KW"/>
</dbReference>
<dbReference type="Pfam" id="PF01934">
    <property type="entry name" value="HepT-like"/>
    <property type="match status" value="1"/>
</dbReference>
<keyword evidence="2" id="KW-0540">Nuclease</keyword>
<dbReference type="AlphaFoldDB" id="A0A2N3PXM6"/>
<organism evidence="4 5">
    <name type="scientific">Telmatospirillum siberiense</name>
    <dbReference type="NCBI Taxonomy" id="382514"/>
    <lineage>
        <taxon>Bacteria</taxon>
        <taxon>Pseudomonadati</taxon>
        <taxon>Pseudomonadota</taxon>
        <taxon>Alphaproteobacteria</taxon>
        <taxon>Rhodospirillales</taxon>
        <taxon>Rhodospirillaceae</taxon>
        <taxon>Telmatospirillum</taxon>
    </lineage>
</organism>
<accession>A0A2N3PXM6</accession>
<evidence type="ECO:0008006" key="6">
    <source>
        <dbReference type="Google" id="ProtNLM"/>
    </source>
</evidence>
<dbReference type="GO" id="GO:0110001">
    <property type="term" value="C:toxin-antitoxin complex"/>
    <property type="evidence" value="ECO:0007669"/>
    <property type="project" value="InterPro"/>
</dbReference>
<name>A0A2N3PXM6_9PROT</name>
<comment type="caution">
    <text evidence="4">The sequence shown here is derived from an EMBL/GenBank/DDBJ whole genome shotgun (WGS) entry which is preliminary data.</text>
</comment>
<evidence type="ECO:0000256" key="2">
    <source>
        <dbReference type="ARBA" id="ARBA00022722"/>
    </source>
</evidence>
<evidence type="ECO:0000313" key="5">
    <source>
        <dbReference type="Proteomes" id="UP000233293"/>
    </source>
</evidence>
<keyword evidence="1" id="KW-1277">Toxin-antitoxin system</keyword>
<evidence type="ECO:0000256" key="3">
    <source>
        <dbReference type="ARBA" id="ARBA00022801"/>
    </source>
</evidence>
<protein>
    <recommendedName>
        <fullName evidence="6">DUF86 domain-containing protein</fullName>
    </recommendedName>
</protein>
<reference evidence="5" key="1">
    <citation type="submission" date="2017-12" db="EMBL/GenBank/DDBJ databases">
        <title>Draft genome sequence of Telmatospirillum siberiense 26-4b1T, an acidotolerant peatland alphaproteobacterium potentially involved in sulfur cycling.</title>
        <authorList>
            <person name="Hausmann B."/>
            <person name="Pjevac P."/>
            <person name="Schreck K."/>
            <person name="Herbold C.W."/>
            <person name="Daims H."/>
            <person name="Wagner M."/>
            <person name="Pester M."/>
            <person name="Loy A."/>
        </authorList>
    </citation>
    <scope>NUCLEOTIDE SEQUENCE [LARGE SCALE GENOMIC DNA]</scope>
    <source>
        <strain evidence="5">26-4b1</strain>
    </source>
</reference>
<keyword evidence="3" id="KW-0378">Hydrolase</keyword>
<evidence type="ECO:0000313" key="4">
    <source>
        <dbReference type="EMBL" id="PKU25121.1"/>
    </source>
</evidence>
<dbReference type="EMBL" id="PIUM01000006">
    <property type="protein sequence ID" value="PKU25121.1"/>
    <property type="molecule type" value="Genomic_DNA"/>
</dbReference>
<dbReference type="GO" id="GO:0004540">
    <property type="term" value="F:RNA nuclease activity"/>
    <property type="evidence" value="ECO:0007669"/>
    <property type="project" value="InterPro"/>
</dbReference>
<gene>
    <name evidence="4" type="ORF">CWS72_07940</name>
</gene>
<dbReference type="InterPro" id="IPR008201">
    <property type="entry name" value="HepT-like"/>
</dbReference>
<sequence>MDPPGLAPVAGQAGRFGIRAWPQSSFPSIYRGRGSSVVKSNRPYLAHIADSIAAIEAYVSGGRDAFLAERMVQDAVIRNFEIIGEAATRLSPAIRENGHIP</sequence>
<keyword evidence="5" id="KW-1185">Reference proteome</keyword>